<name>A0A3L6QR36_PANMI</name>
<sequence>MSNLQDADKSLQQIHFAQSKHTRKHNHKHIIYKRQLHCTDKVTQKIRGFHFTDEIWSKHQIQLLFVDLLAGEGVEDDADVDEHGGGDERDERYDGGPGGGPAGAAAEAAELHLHHVDERHHEEAAPGDGAHGGRQDPDAERGAVDPRRPAEDGGGAGAGGAAAVLRREGADELLEAERDEAGEEEAGEGEHVEGDEVGLCAVPGRAGVARAVGAAGEPRAVGGGAPRQAHERGEGEERVHVHDAVQRRDVDARAPAPAAPAAAAAAGRDVAVHGSWGLDSWWCRAGRWGMGGGLGGR</sequence>
<feature type="region of interest" description="Disordered" evidence="1">
    <location>
        <begin position="120"/>
        <end position="161"/>
    </location>
</feature>
<gene>
    <name evidence="2" type="ORF">C2845_PM04G06450</name>
</gene>
<reference evidence="3" key="1">
    <citation type="journal article" date="2019" name="Nat. Commun.">
        <title>The genome of broomcorn millet.</title>
        <authorList>
            <person name="Zou C."/>
            <person name="Miki D."/>
            <person name="Li D."/>
            <person name="Tang Q."/>
            <person name="Xiao L."/>
            <person name="Rajput S."/>
            <person name="Deng P."/>
            <person name="Jia W."/>
            <person name="Huang R."/>
            <person name="Zhang M."/>
            <person name="Sun Y."/>
            <person name="Hu J."/>
            <person name="Fu X."/>
            <person name="Schnable P.S."/>
            <person name="Li F."/>
            <person name="Zhang H."/>
            <person name="Feng B."/>
            <person name="Zhu X."/>
            <person name="Liu R."/>
            <person name="Schnable J.C."/>
            <person name="Zhu J.-K."/>
            <person name="Zhang H."/>
        </authorList>
    </citation>
    <scope>NUCLEOTIDE SEQUENCE [LARGE SCALE GENOMIC DNA]</scope>
</reference>
<comment type="caution">
    <text evidence="2">The sequence shown here is derived from an EMBL/GenBank/DDBJ whole genome shotgun (WGS) entry which is preliminary data.</text>
</comment>
<dbReference type="AlphaFoldDB" id="A0A3L6QR36"/>
<feature type="compositionally biased region" description="Basic and acidic residues" evidence="1">
    <location>
        <begin position="228"/>
        <end position="240"/>
    </location>
</feature>
<proteinExistence type="predicted"/>
<feature type="region of interest" description="Disordered" evidence="1">
    <location>
        <begin position="217"/>
        <end position="240"/>
    </location>
</feature>
<evidence type="ECO:0000313" key="2">
    <source>
        <dbReference type="EMBL" id="RLM86300.1"/>
    </source>
</evidence>
<feature type="compositionally biased region" description="Basic and acidic residues" evidence="1">
    <location>
        <begin position="81"/>
        <end position="94"/>
    </location>
</feature>
<feature type="region of interest" description="Disordered" evidence="1">
    <location>
        <begin position="76"/>
        <end position="105"/>
    </location>
</feature>
<protein>
    <submittedName>
        <fullName evidence="2">Uncharacterized protein</fullName>
    </submittedName>
</protein>
<dbReference type="EMBL" id="PQIB02000011">
    <property type="protein sequence ID" value="RLM86300.1"/>
    <property type="molecule type" value="Genomic_DNA"/>
</dbReference>
<organism evidence="2 3">
    <name type="scientific">Panicum miliaceum</name>
    <name type="common">Proso millet</name>
    <name type="synonym">Broomcorn millet</name>
    <dbReference type="NCBI Taxonomy" id="4540"/>
    <lineage>
        <taxon>Eukaryota</taxon>
        <taxon>Viridiplantae</taxon>
        <taxon>Streptophyta</taxon>
        <taxon>Embryophyta</taxon>
        <taxon>Tracheophyta</taxon>
        <taxon>Spermatophyta</taxon>
        <taxon>Magnoliopsida</taxon>
        <taxon>Liliopsida</taxon>
        <taxon>Poales</taxon>
        <taxon>Poaceae</taxon>
        <taxon>PACMAD clade</taxon>
        <taxon>Panicoideae</taxon>
        <taxon>Panicodae</taxon>
        <taxon>Paniceae</taxon>
        <taxon>Panicinae</taxon>
        <taxon>Panicum</taxon>
        <taxon>Panicum sect. Panicum</taxon>
    </lineage>
</organism>
<accession>A0A3L6QR36</accession>
<keyword evidence="3" id="KW-1185">Reference proteome</keyword>
<evidence type="ECO:0000313" key="3">
    <source>
        <dbReference type="Proteomes" id="UP000275267"/>
    </source>
</evidence>
<evidence type="ECO:0000256" key="1">
    <source>
        <dbReference type="SAM" id="MobiDB-lite"/>
    </source>
</evidence>
<dbReference type="Proteomes" id="UP000275267">
    <property type="component" value="Unassembled WGS sequence"/>
</dbReference>
<feature type="compositionally biased region" description="Basic and acidic residues" evidence="1">
    <location>
        <begin position="131"/>
        <end position="151"/>
    </location>
</feature>